<evidence type="ECO:0000256" key="3">
    <source>
        <dbReference type="ARBA" id="ARBA00022842"/>
    </source>
</evidence>
<dbReference type="SUPFAM" id="SSF55811">
    <property type="entry name" value="Nudix"/>
    <property type="match status" value="2"/>
</dbReference>
<dbReference type="InterPro" id="IPR000086">
    <property type="entry name" value="NUDIX_hydrolase_dom"/>
</dbReference>
<dbReference type="CDD" id="cd18876">
    <property type="entry name" value="NUDIX_Hydrolase"/>
    <property type="match status" value="1"/>
</dbReference>
<keyword evidence="3" id="KW-0460">Magnesium</keyword>
<dbReference type="RefSeq" id="WP_369182411.1">
    <property type="nucleotide sequence ID" value="NZ_CP163445.1"/>
</dbReference>
<organism evidence="5">
    <name type="scientific">Streptomyces sp. Y1</name>
    <dbReference type="NCBI Taxonomy" id="3238634"/>
    <lineage>
        <taxon>Bacteria</taxon>
        <taxon>Bacillati</taxon>
        <taxon>Actinomycetota</taxon>
        <taxon>Actinomycetes</taxon>
        <taxon>Kitasatosporales</taxon>
        <taxon>Streptomycetaceae</taxon>
        <taxon>Streptomyces</taxon>
    </lineage>
</organism>
<dbReference type="InterPro" id="IPR015797">
    <property type="entry name" value="NUDIX_hydrolase-like_dom_sf"/>
</dbReference>
<keyword evidence="2" id="KW-0378">Hydrolase</keyword>
<evidence type="ECO:0000256" key="1">
    <source>
        <dbReference type="ARBA" id="ARBA00001946"/>
    </source>
</evidence>
<evidence type="ECO:0000313" key="5">
    <source>
        <dbReference type="EMBL" id="XDQ77645.1"/>
    </source>
</evidence>
<evidence type="ECO:0000256" key="2">
    <source>
        <dbReference type="ARBA" id="ARBA00022801"/>
    </source>
</evidence>
<dbReference type="Pfam" id="PF00293">
    <property type="entry name" value="NUDIX"/>
    <property type="match status" value="2"/>
</dbReference>
<comment type="cofactor">
    <cofactor evidence="1">
        <name>Mg(2+)</name>
        <dbReference type="ChEBI" id="CHEBI:18420"/>
    </cofactor>
</comment>
<protein>
    <submittedName>
        <fullName evidence="5">NUDIX domain-containing protein</fullName>
    </submittedName>
</protein>
<dbReference type="EMBL" id="CP163445">
    <property type="protein sequence ID" value="XDQ77645.1"/>
    <property type="molecule type" value="Genomic_DNA"/>
</dbReference>
<dbReference type="AlphaFoldDB" id="A0AB39TGA8"/>
<sequence length="382" mass="40642">MAAADVDAGGRGLLAAAGVLFPDAHGRVLVVRLPYDREHPVAIPGGGWEPQDRSPRETAAREIAEELGFTPTLRQLACVDWAVKEGRPPIVAYLYWADPLTDEQVAAFRPDAAEVGGWAWLDAEDAGRALPPLLSRRVLACLRAPRAAGPLELEDSRPTGHAADLPELDGPAPEYVGLAAAPGLGAAVGGVATGEALSDPPPEPPLDRATYYATRPRIRAKARAVFTDDAGRVLLVRLRPYEGPRGAVPHWTLPGGGVEADRETPRAAARREIREELGLEVAPGRLLALDWQPGTAADPQAGPATGRDTAVLVYLYDGGRLTPELLDAITLQEEELVEWRLCDPAQARALLTRPSWDRTAAALAARERQGGPAELVRGRAAG</sequence>
<feature type="domain" description="Nudix hydrolase" evidence="4">
    <location>
        <begin position="216"/>
        <end position="364"/>
    </location>
</feature>
<gene>
    <name evidence="5" type="ORF">AB2U05_03660</name>
</gene>
<dbReference type="PANTHER" id="PTHR43046:SF12">
    <property type="entry name" value="GDP-MANNOSE MANNOSYL HYDROLASE"/>
    <property type="match status" value="1"/>
</dbReference>
<feature type="domain" description="Nudix hydrolase" evidence="4">
    <location>
        <begin position="10"/>
        <end position="143"/>
    </location>
</feature>
<dbReference type="PROSITE" id="PS00893">
    <property type="entry name" value="NUDIX_BOX"/>
    <property type="match status" value="1"/>
</dbReference>
<dbReference type="Gene3D" id="3.90.79.10">
    <property type="entry name" value="Nucleoside Triphosphate Pyrophosphohydrolase"/>
    <property type="match status" value="2"/>
</dbReference>
<dbReference type="PROSITE" id="PS51462">
    <property type="entry name" value="NUDIX"/>
    <property type="match status" value="2"/>
</dbReference>
<evidence type="ECO:0000259" key="4">
    <source>
        <dbReference type="PROSITE" id="PS51462"/>
    </source>
</evidence>
<dbReference type="GO" id="GO:0016787">
    <property type="term" value="F:hydrolase activity"/>
    <property type="evidence" value="ECO:0007669"/>
    <property type="project" value="UniProtKB-KW"/>
</dbReference>
<dbReference type="PANTHER" id="PTHR43046">
    <property type="entry name" value="GDP-MANNOSE MANNOSYL HYDROLASE"/>
    <property type="match status" value="1"/>
</dbReference>
<proteinExistence type="predicted"/>
<reference evidence="5" key="1">
    <citation type="submission" date="2024-07" db="EMBL/GenBank/DDBJ databases">
        <authorList>
            <person name="Yu S.T."/>
        </authorList>
    </citation>
    <scope>NUCLEOTIDE SEQUENCE</scope>
    <source>
        <strain evidence="5">Y1</strain>
    </source>
</reference>
<name>A0AB39TGA8_9ACTN</name>
<dbReference type="InterPro" id="IPR020084">
    <property type="entry name" value="NUDIX_hydrolase_CS"/>
</dbReference>
<accession>A0AB39TGA8</accession>